<evidence type="ECO:0000256" key="4">
    <source>
        <dbReference type="ARBA" id="ARBA00022692"/>
    </source>
</evidence>
<evidence type="ECO:0000259" key="8">
    <source>
        <dbReference type="Pfam" id="PF02706"/>
    </source>
</evidence>
<dbReference type="PANTHER" id="PTHR32309">
    <property type="entry name" value="TYROSINE-PROTEIN KINASE"/>
    <property type="match status" value="1"/>
</dbReference>
<keyword evidence="10" id="KW-1185">Reference proteome</keyword>
<proteinExistence type="inferred from homology"/>
<dbReference type="RefSeq" id="WP_113884984.1">
    <property type="nucleotide sequence ID" value="NZ_QNSF01000015.1"/>
</dbReference>
<comment type="similarity">
    <text evidence="2">Belongs to the CpsC/CapA family.</text>
</comment>
<dbReference type="Pfam" id="PF02706">
    <property type="entry name" value="Wzz"/>
    <property type="match status" value="1"/>
</dbReference>
<dbReference type="GO" id="GO:0005886">
    <property type="term" value="C:plasma membrane"/>
    <property type="evidence" value="ECO:0007669"/>
    <property type="project" value="UniProtKB-SubCell"/>
</dbReference>
<dbReference type="Proteomes" id="UP000252731">
    <property type="component" value="Unassembled WGS sequence"/>
</dbReference>
<evidence type="ECO:0000256" key="7">
    <source>
        <dbReference type="SAM" id="Phobius"/>
    </source>
</evidence>
<dbReference type="GO" id="GO:0004713">
    <property type="term" value="F:protein tyrosine kinase activity"/>
    <property type="evidence" value="ECO:0007669"/>
    <property type="project" value="TreeGrafter"/>
</dbReference>
<keyword evidence="6 7" id="KW-0472">Membrane</keyword>
<comment type="subcellular location">
    <subcellularLocation>
        <location evidence="1">Cell membrane</location>
        <topology evidence="1">Multi-pass membrane protein</topology>
    </subcellularLocation>
</comment>
<dbReference type="PANTHER" id="PTHR32309:SF13">
    <property type="entry name" value="FERRIC ENTEROBACTIN TRANSPORT PROTEIN FEPE"/>
    <property type="match status" value="1"/>
</dbReference>
<feature type="transmembrane region" description="Helical" evidence="7">
    <location>
        <begin position="26"/>
        <end position="44"/>
    </location>
</feature>
<evidence type="ECO:0000256" key="2">
    <source>
        <dbReference type="ARBA" id="ARBA00006683"/>
    </source>
</evidence>
<keyword evidence="4 7" id="KW-0812">Transmembrane</keyword>
<sequence>MNHFQDQRVAKEINLKDLFRVIKKRFWIVIVFAVLATAAGWFYSNANKTVPLYETSTNIIINAETGYRNTLQVIIKDTIVLEKVIRELELERSPSSLAGSINVGSIDDTQVVKITVTDTNPTRAADIANTTAKVFIEEIPNIMGFEDVRVLSEAKINLIPINEDNQNKIIIAAFIFGIIAGIGLIFLIDSLDDSIKSEKDIESVLGIQVLGSVSKINKKNVNKRKNRQTKLEFRGETIGFK</sequence>
<dbReference type="OrthoDB" id="2365115at2"/>
<organism evidence="9 10">
    <name type="scientific">Cytobacillus firmus</name>
    <name type="common">Bacillus firmus</name>
    <dbReference type="NCBI Taxonomy" id="1399"/>
    <lineage>
        <taxon>Bacteria</taxon>
        <taxon>Bacillati</taxon>
        <taxon>Bacillota</taxon>
        <taxon>Bacilli</taxon>
        <taxon>Bacillales</taxon>
        <taxon>Bacillaceae</taxon>
        <taxon>Cytobacillus</taxon>
    </lineage>
</organism>
<evidence type="ECO:0000256" key="6">
    <source>
        <dbReference type="ARBA" id="ARBA00023136"/>
    </source>
</evidence>
<reference evidence="9 10" key="1">
    <citation type="submission" date="2018-06" db="EMBL/GenBank/DDBJ databases">
        <title>Freshwater and sediment microbial communities from various areas in North America, analyzing microbe dynamics in response to fracking.</title>
        <authorList>
            <person name="Lamendella R."/>
        </authorList>
    </citation>
    <scope>NUCLEOTIDE SEQUENCE [LARGE SCALE GENOMIC DNA]</scope>
    <source>
        <strain evidence="9 10">14_TX</strain>
    </source>
</reference>
<dbReference type="EMBL" id="QNSF01000015">
    <property type="protein sequence ID" value="RBP88289.1"/>
    <property type="molecule type" value="Genomic_DNA"/>
</dbReference>
<evidence type="ECO:0000256" key="5">
    <source>
        <dbReference type="ARBA" id="ARBA00022989"/>
    </source>
</evidence>
<dbReference type="AlphaFoldDB" id="A0A366JL22"/>
<evidence type="ECO:0000313" key="10">
    <source>
        <dbReference type="Proteomes" id="UP000252731"/>
    </source>
</evidence>
<evidence type="ECO:0000313" key="9">
    <source>
        <dbReference type="EMBL" id="RBP88289.1"/>
    </source>
</evidence>
<keyword evidence="5 7" id="KW-1133">Transmembrane helix</keyword>
<dbReference type="InterPro" id="IPR050445">
    <property type="entry name" value="Bact_polysacc_biosynth/exp"/>
</dbReference>
<accession>A0A366JL22</accession>
<keyword evidence="3" id="KW-1003">Cell membrane</keyword>
<feature type="transmembrane region" description="Helical" evidence="7">
    <location>
        <begin position="169"/>
        <end position="188"/>
    </location>
</feature>
<evidence type="ECO:0000256" key="1">
    <source>
        <dbReference type="ARBA" id="ARBA00004651"/>
    </source>
</evidence>
<dbReference type="InterPro" id="IPR003856">
    <property type="entry name" value="LPS_length_determ_N"/>
</dbReference>
<comment type="caution">
    <text evidence="9">The sequence shown here is derived from an EMBL/GenBank/DDBJ whole genome shotgun (WGS) entry which is preliminary data.</text>
</comment>
<name>A0A366JL22_CYTFI</name>
<protein>
    <submittedName>
        <fullName evidence="9">Capsular polysaccharide biosynthesis protein</fullName>
    </submittedName>
</protein>
<evidence type="ECO:0000256" key="3">
    <source>
        <dbReference type="ARBA" id="ARBA00022475"/>
    </source>
</evidence>
<feature type="domain" description="Polysaccharide chain length determinant N-terminal" evidence="8">
    <location>
        <begin position="12"/>
        <end position="87"/>
    </location>
</feature>
<gene>
    <name evidence="9" type="ORF">DFO70_11559</name>
</gene>